<dbReference type="SUPFAM" id="SSF52058">
    <property type="entry name" value="L domain-like"/>
    <property type="match status" value="1"/>
</dbReference>
<feature type="transmembrane region" description="Helical" evidence="2">
    <location>
        <begin position="478"/>
        <end position="499"/>
    </location>
</feature>
<evidence type="ECO:0000256" key="3">
    <source>
        <dbReference type="SAM" id="SignalP"/>
    </source>
</evidence>
<name>A0A9N9W1W2_9HYPO</name>
<accession>A0A9N9W1W2</accession>
<evidence type="ECO:0000256" key="1">
    <source>
        <dbReference type="SAM" id="MobiDB-lite"/>
    </source>
</evidence>
<keyword evidence="2" id="KW-1133">Transmembrane helix</keyword>
<comment type="caution">
    <text evidence="4">The sequence shown here is derived from an EMBL/GenBank/DDBJ whole genome shotgun (WGS) entry which is preliminary data.</text>
</comment>
<organism evidence="4 5">
    <name type="scientific">Clonostachys solani</name>
    <dbReference type="NCBI Taxonomy" id="160281"/>
    <lineage>
        <taxon>Eukaryota</taxon>
        <taxon>Fungi</taxon>
        <taxon>Dikarya</taxon>
        <taxon>Ascomycota</taxon>
        <taxon>Pezizomycotina</taxon>
        <taxon>Sordariomycetes</taxon>
        <taxon>Hypocreomycetidae</taxon>
        <taxon>Hypocreales</taxon>
        <taxon>Bionectriaceae</taxon>
        <taxon>Clonostachys</taxon>
    </lineage>
</organism>
<evidence type="ECO:0000256" key="2">
    <source>
        <dbReference type="SAM" id="Phobius"/>
    </source>
</evidence>
<keyword evidence="2" id="KW-0812">Transmembrane</keyword>
<feature type="region of interest" description="Disordered" evidence="1">
    <location>
        <begin position="530"/>
        <end position="586"/>
    </location>
</feature>
<dbReference type="OrthoDB" id="536881at2759"/>
<keyword evidence="2" id="KW-0472">Membrane</keyword>
<feature type="signal peptide" evidence="3">
    <location>
        <begin position="1"/>
        <end position="21"/>
    </location>
</feature>
<protein>
    <submittedName>
        <fullName evidence="4">Uncharacterized protein</fullName>
    </submittedName>
</protein>
<feature type="chain" id="PRO_5040128643" evidence="3">
    <location>
        <begin position="22"/>
        <end position="669"/>
    </location>
</feature>
<feature type="region of interest" description="Disordered" evidence="1">
    <location>
        <begin position="413"/>
        <end position="470"/>
    </location>
</feature>
<evidence type="ECO:0000313" key="5">
    <source>
        <dbReference type="Proteomes" id="UP000775872"/>
    </source>
</evidence>
<dbReference type="EMBL" id="CABFOC020000002">
    <property type="protein sequence ID" value="CAH0040446.1"/>
    <property type="molecule type" value="Genomic_DNA"/>
</dbReference>
<feature type="compositionally biased region" description="Gly residues" evidence="1">
    <location>
        <begin position="447"/>
        <end position="458"/>
    </location>
</feature>
<evidence type="ECO:0000313" key="4">
    <source>
        <dbReference type="EMBL" id="CAH0040446.1"/>
    </source>
</evidence>
<reference evidence="5" key="1">
    <citation type="submission" date="2019-06" db="EMBL/GenBank/DDBJ databases">
        <authorList>
            <person name="Broberg M."/>
        </authorList>
    </citation>
    <scope>NUCLEOTIDE SEQUENCE [LARGE SCALE GENOMIC DNA]</scope>
</reference>
<feature type="compositionally biased region" description="Polar residues" evidence="1">
    <location>
        <begin position="420"/>
        <end position="430"/>
    </location>
</feature>
<keyword evidence="5" id="KW-1185">Reference proteome</keyword>
<keyword evidence="3" id="KW-0732">Signal</keyword>
<feature type="compositionally biased region" description="Low complexity" evidence="1">
    <location>
        <begin position="532"/>
        <end position="552"/>
    </location>
</feature>
<dbReference type="Proteomes" id="UP000775872">
    <property type="component" value="Unassembled WGS sequence"/>
</dbReference>
<feature type="region of interest" description="Disordered" evidence="1">
    <location>
        <begin position="643"/>
        <end position="669"/>
    </location>
</feature>
<feature type="compositionally biased region" description="Low complexity" evidence="1">
    <location>
        <begin position="653"/>
        <end position="669"/>
    </location>
</feature>
<proteinExistence type="predicted"/>
<gene>
    <name evidence="4" type="ORF">CSOL1703_00003919</name>
</gene>
<sequence>MAPTRHAVLVAASILLAQVVADCNISSNYTIIDAPDDSKTVSTCDVIDGSLSLLFNTAPSAWPSEASVDLGSVGSIEGDLVIYPSSQPKKTTAAAKSLKKVDGDLTISVTGTTSSVQEVQISFPALEQVQRNYVISGPYQSFTVEHAKSLTIGGLMRVSDLESTDLSLGGVSSVKEDFSVNSNKNLQTLTVGDLTTAEKAFALTAHSKLTKATFASLKTIKGDGTIYQNAALTSFALPALETAGTFSFTSNGANAALYLPKLQSLGSGNSSSTSTFDSLSKIQLASLTTVKGALAFQSTSIEDLTVPLLKNINGSITVQSNPSLTTLAFPRVSAVTDIFIKKNDKLTNFTANALKSVHSISISGSLTNVEFFGLKEVTGDFEVTGGSSMDCYWFQQNLKKIIKGKFSCVGNYDEKERKSSTGGIENTEGNPNDYMTDIPDDTTGTNGNNGGSSNGGGSNSDDKDESGSGAGLSTGAKAGIGAGVAVAALLVLALLFWLWRKRREEPSSLKLSDSPPPSLPVLPMMEKHTVISSNSSSSEEVSSQYSSQYSVNNPNGVTMASGAINNNSNSNNNSSHGGNNNSRSSIYEGDQKLGVYTTIEATGEPSSPSQVGTLNFGRISLLSSASKRLSDKGMGAWKTIRRVSVSSGEDEGNTSNNSSKSNKSGNASP</sequence>
<dbReference type="AlphaFoldDB" id="A0A9N9W1W2"/>
<feature type="compositionally biased region" description="Low complexity" evidence="1">
    <location>
        <begin position="565"/>
        <end position="585"/>
    </location>
</feature>
<reference evidence="4 5" key="2">
    <citation type="submission" date="2021-10" db="EMBL/GenBank/DDBJ databases">
        <authorList>
            <person name="Piombo E."/>
        </authorList>
    </citation>
    <scope>NUCLEOTIDE SEQUENCE [LARGE SCALE GENOMIC DNA]</scope>
</reference>